<keyword evidence="4" id="KW-1185">Reference proteome</keyword>
<evidence type="ECO:0000313" key="4">
    <source>
        <dbReference type="Proteomes" id="UP000202922"/>
    </source>
</evidence>
<accession>A0A238KNV6</accession>
<dbReference type="NCBIfam" id="TIGR02258">
    <property type="entry name" value="2_5_ligase"/>
    <property type="match status" value="1"/>
</dbReference>
<dbReference type="OrthoDB" id="9793819at2"/>
<feature type="short sequence motif" description="HXTX 2" evidence="2">
    <location>
        <begin position="120"/>
        <end position="123"/>
    </location>
</feature>
<dbReference type="InterPro" id="IPR009097">
    <property type="entry name" value="Cyclic_Pdiesterase"/>
</dbReference>
<evidence type="ECO:0000256" key="1">
    <source>
        <dbReference type="ARBA" id="ARBA00022801"/>
    </source>
</evidence>
<evidence type="ECO:0000313" key="3">
    <source>
        <dbReference type="EMBL" id="SMX43842.1"/>
    </source>
</evidence>
<comment type="function">
    <text evidence="2">Hydrolyzes RNA 2',3'-cyclic phosphodiester to an RNA 2'-phosphomonoester.</text>
</comment>
<dbReference type="EC" id="3.1.4.58" evidence="2"/>
<dbReference type="GO" id="GO:0016874">
    <property type="term" value="F:ligase activity"/>
    <property type="evidence" value="ECO:0007669"/>
    <property type="project" value="UniProtKB-KW"/>
</dbReference>
<gene>
    <name evidence="3" type="primary">ligT</name>
    <name evidence="3" type="ORF">COL8621_02393</name>
</gene>
<dbReference type="InterPro" id="IPR004175">
    <property type="entry name" value="RNA_CPDase"/>
</dbReference>
<dbReference type="HAMAP" id="MF_01940">
    <property type="entry name" value="RNA_CPDase"/>
    <property type="match status" value="1"/>
</dbReference>
<keyword evidence="3" id="KW-0436">Ligase</keyword>
<dbReference type="Pfam" id="PF13563">
    <property type="entry name" value="2_5_RNA_ligase2"/>
    <property type="match status" value="1"/>
</dbReference>
<dbReference type="GO" id="GO:0008664">
    <property type="term" value="F:RNA 2',3'-cyclic 3'-phosphodiesterase activity"/>
    <property type="evidence" value="ECO:0007669"/>
    <property type="project" value="UniProtKB-EC"/>
</dbReference>
<proteinExistence type="inferred from homology"/>
<evidence type="ECO:0000256" key="2">
    <source>
        <dbReference type="HAMAP-Rule" id="MF_01940"/>
    </source>
</evidence>
<feature type="active site" description="Proton acceptor" evidence="2">
    <location>
        <position position="120"/>
    </location>
</feature>
<dbReference type="PANTHER" id="PTHR35561:SF1">
    <property type="entry name" value="RNA 2',3'-CYCLIC PHOSPHODIESTERASE"/>
    <property type="match status" value="1"/>
</dbReference>
<dbReference type="RefSeq" id="WP_093967552.1">
    <property type="nucleotide sequence ID" value="NZ_FXYE01000002.1"/>
</dbReference>
<dbReference type="SUPFAM" id="SSF55144">
    <property type="entry name" value="LigT-like"/>
    <property type="match status" value="1"/>
</dbReference>
<organism evidence="3 4">
    <name type="scientific">Actibacterium lipolyticum</name>
    <dbReference type="NCBI Taxonomy" id="1524263"/>
    <lineage>
        <taxon>Bacteria</taxon>
        <taxon>Pseudomonadati</taxon>
        <taxon>Pseudomonadota</taxon>
        <taxon>Alphaproteobacteria</taxon>
        <taxon>Rhodobacterales</taxon>
        <taxon>Roseobacteraceae</taxon>
        <taxon>Actibacterium</taxon>
    </lineage>
</organism>
<dbReference type="Gene3D" id="3.90.1140.10">
    <property type="entry name" value="Cyclic phosphodiesterase"/>
    <property type="match status" value="1"/>
</dbReference>
<dbReference type="Proteomes" id="UP000202922">
    <property type="component" value="Unassembled WGS sequence"/>
</dbReference>
<keyword evidence="1 2" id="KW-0378">Hydrolase</keyword>
<dbReference type="GO" id="GO:0004113">
    <property type="term" value="F:2',3'-cyclic-nucleotide 3'-phosphodiesterase activity"/>
    <property type="evidence" value="ECO:0007669"/>
    <property type="project" value="InterPro"/>
</dbReference>
<comment type="catalytic activity">
    <reaction evidence="2">
        <text>a 3'-end 2',3'-cyclophospho-ribonucleotide-RNA + H2O = a 3'-end 2'-phospho-ribonucleotide-RNA + H(+)</text>
        <dbReference type="Rhea" id="RHEA:11828"/>
        <dbReference type="Rhea" id="RHEA-COMP:10464"/>
        <dbReference type="Rhea" id="RHEA-COMP:17353"/>
        <dbReference type="ChEBI" id="CHEBI:15377"/>
        <dbReference type="ChEBI" id="CHEBI:15378"/>
        <dbReference type="ChEBI" id="CHEBI:83064"/>
        <dbReference type="ChEBI" id="CHEBI:173113"/>
        <dbReference type="EC" id="3.1.4.58"/>
    </reaction>
</comment>
<comment type="similarity">
    <text evidence="2">Belongs to the 2H phosphoesterase superfamily. ThpR family.</text>
</comment>
<reference evidence="4" key="1">
    <citation type="submission" date="2017-05" db="EMBL/GenBank/DDBJ databases">
        <authorList>
            <person name="Rodrigo-Torres L."/>
            <person name="Arahal R. D."/>
            <person name="Lucena T."/>
        </authorList>
    </citation>
    <scope>NUCLEOTIDE SEQUENCE [LARGE SCALE GENOMIC DNA]</scope>
    <source>
        <strain evidence="4">CECT 8621</strain>
    </source>
</reference>
<feature type="short sequence motif" description="HXTX 1" evidence="2">
    <location>
        <begin position="37"/>
        <end position="40"/>
    </location>
</feature>
<dbReference type="PANTHER" id="PTHR35561">
    <property type="entry name" value="RNA 2',3'-CYCLIC PHOSPHODIESTERASE"/>
    <property type="match status" value="1"/>
</dbReference>
<protein>
    <recommendedName>
        <fullName evidence="2">RNA 2',3'-cyclic phosphodiesterase</fullName>
        <shortName evidence="2">RNA 2',3'-CPDase</shortName>
        <ecNumber evidence="2">3.1.4.58</ecNumber>
    </recommendedName>
</protein>
<sequence>MIRAFVAIALPDDVRAAVTVLQEELPVPQGVVPENLHLTLCFLGDVTGPSLEEAHHAFKAIDATSFTLSLSGVGVFGGAKPRLVYAGVAESLPLRRLQAKVETAARTVGISVERRRFVPHVTLAYLNPEKVDAVRMHDFVAQALSFSSPSFSVDHFGLYESRLGNGPAIYEELAQYPLG</sequence>
<feature type="active site" description="Proton donor" evidence="2">
    <location>
        <position position="37"/>
    </location>
</feature>
<dbReference type="EMBL" id="FXYE01000002">
    <property type="protein sequence ID" value="SMX43842.1"/>
    <property type="molecule type" value="Genomic_DNA"/>
</dbReference>
<name>A0A238KNV6_9RHOB</name>
<dbReference type="AlphaFoldDB" id="A0A238KNV6"/>